<comment type="caution">
    <text evidence="1">The sequence shown here is derived from an EMBL/GenBank/DDBJ whole genome shotgun (WGS) entry which is preliminary data.</text>
</comment>
<dbReference type="AlphaFoldDB" id="A0A6A4P1X5"/>
<protein>
    <submittedName>
        <fullName evidence="1">Uncharacterized protein</fullName>
    </submittedName>
</protein>
<name>A0A6A4P1X5_LUPAL</name>
<proteinExistence type="predicted"/>
<sequence length="139" mass="15765">MWCVCQFLGPFHVPSLSLSPTTSLPRRRHRPITTHQMGNMGDTIITTVPIPKQKERKKEENEETQINGSDVLLALQKASSVKKKKKRKVLSSVVNSMEQKQQQKSGVDYTNVTPLCINNQWGAKLDELEKLLHELSDTI</sequence>
<dbReference type="PANTHER" id="PTHR37728">
    <property type="entry name" value="BNAA04G26730D PROTEIN"/>
    <property type="match status" value="1"/>
</dbReference>
<dbReference type="PANTHER" id="PTHR37728:SF1">
    <property type="entry name" value="OS06G0132300 PROTEIN"/>
    <property type="match status" value="1"/>
</dbReference>
<evidence type="ECO:0000313" key="2">
    <source>
        <dbReference type="Proteomes" id="UP000447434"/>
    </source>
</evidence>
<dbReference type="EMBL" id="WOCE01000018">
    <property type="protein sequence ID" value="KAE9593589.1"/>
    <property type="molecule type" value="Genomic_DNA"/>
</dbReference>
<accession>A0A6A4P1X5</accession>
<gene>
    <name evidence="1" type="ORF">Lalb_Chr18g0044671</name>
</gene>
<evidence type="ECO:0000313" key="1">
    <source>
        <dbReference type="EMBL" id="KAE9593589.1"/>
    </source>
</evidence>
<reference evidence="2" key="1">
    <citation type="journal article" date="2020" name="Nat. Commun.">
        <title>Genome sequence of the cluster root forming white lupin.</title>
        <authorList>
            <person name="Hufnagel B."/>
            <person name="Marques A."/>
            <person name="Soriano A."/>
            <person name="Marques L."/>
            <person name="Divol F."/>
            <person name="Doumas P."/>
            <person name="Sallet E."/>
            <person name="Mancinotti D."/>
            <person name="Carrere S."/>
            <person name="Marande W."/>
            <person name="Arribat S."/>
            <person name="Keller J."/>
            <person name="Huneau C."/>
            <person name="Blein T."/>
            <person name="Aime D."/>
            <person name="Laguerre M."/>
            <person name="Taylor J."/>
            <person name="Schubert V."/>
            <person name="Nelson M."/>
            <person name="Geu-Flores F."/>
            <person name="Crespi M."/>
            <person name="Gallardo-Guerrero K."/>
            <person name="Delaux P.-M."/>
            <person name="Salse J."/>
            <person name="Berges H."/>
            <person name="Guyot R."/>
            <person name="Gouzy J."/>
            <person name="Peret B."/>
        </authorList>
    </citation>
    <scope>NUCLEOTIDE SEQUENCE [LARGE SCALE GENOMIC DNA]</scope>
    <source>
        <strain evidence="2">cv. Amiga</strain>
    </source>
</reference>
<keyword evidence="2" id="KW-1185">Reference proteome</keyword>
<dbReference type="Proteomes" id="UP000447434">
    <property type="component" value="Chromosome 18"/>
</dbReference>
<organism evidence="1 2">
    <name type="scientific">Lupinus albus</name>
    <name type="common">White lupine</name>
    <name type="synonym">Lupinus termis</name>
    <dbReference type="NCBI Taxonomy" id="3870"/>
    <lineage>
        <taxon>Eukaryota</taxon>
        <taxon>Viridiplantae</taxon>
        <taxon>Streptophyta</taxon>
        <taxon>Embryophyta</taxon>
        <taxon>Tracheophyta</taxon>
        <taxon>Spermatophyta</taxon>
        <taxon>Magnoliopsida</taxon>
        <taxon>eudicotyledons</taxon>
        <taxon>Gunneridae</taxon>
        <taxon>Pentapetalae</taxon>
        <taxon>rosids</taxon>
        <taxon>fabids</taxon>
        <taxon>Fabales</taxon>
        <taxon>Fabaceae</taxon>
        <taxon>Papilionoideae</taxon>
        <taxon>50 kb inversion clade</taxon>
        <taxon>genistoids sensu lato</taxon>
        <taxon>core genistoids</taxon>
        <taxon>Genisteae</taxon>
        <taxon>Lupinus</taxon>
    </lineage>
</organism>